<evidence type="ECO:0000256" key="2">
    <source>
        <dbReference type="SAM" id="SignalP"/>
    </source>
</evidence>
<gene>
    <name evidence="3" type="ORF">GCM10023323_17610</name>
</gene>
<feature type="compositionally biased region" description="Basic and acidic residues" evidence="1">
    <location>
        <begin position="111"/>
        <end position="130"/>
    </location>
</feature>
<evidence type="ECO:0000313" key="4">
    <source>
        <dbReference type="Proteomes" id="UP001499878"/>
    </source>
</evidence>
<reference evidence="4" key="1">
    <citation type="journal article" date="2019" name="Int. J. Syst. Evol. Microbiol.">
        <title>The Global Catalogue of Microorganisms (GCM) 10K type strain sequencing project: providing services to taxonomists for standard genome sequencing and annotation.</title>
        <authorList>
            <consortium name="The Broad Institute Genomics Platform"/>
            <consortium name="The Broad Institute Genome Sequencing Center for Infectious Disease"/>
            <person name="Wu L."/>
            <person name="Ma J."/>
        </authorList>
    </citation>
    <scope>NUCLEOTIDE SEQUENCE [LARGE SCALE GENOMIC DNA]</scope>
    <source>
        <strain evidence="4">JCM 18306</strain>
    </source>
</reference>
<protein>
    <recommendedName>
        <fullName evidence="5">Secreted protein</fullName>
    </recommendedName>
</protein>
<proteinExistence type="predicted"/>
<sequence length="426" mass="44982">MTHWKPLVLAAALALSTAAPATAAQTGGPGREAPAAPAVPDCAWQPLGYRSSNVAYPDTNSQYWLLHYTVQKGLTIELDGRYPDARYASFASYDASRDSFTGPDGAPSVLTDHRITPDRGSHNPYREHSRPGGKFSVSVTDRAGDRRNTLPLAPTGTPEGAEGTVVYRVYMPHGEIRLPKVTFLRDGHRVRVAACDDALTTGVAAPSRGTARGAEGTGPAPVPPATASEPPRPAFLRLGGSGLYPNPDNAYVATGFDAPPPGQVLVVRGKAPAGTTGDRARPWPAPEDQVRYWSMCNNLWWGPGEVVANPLPDGTVDTGCRTDHDTRLAADGTYTYVVGTEEQRATVESVPGVTFLPLSAATPTDKHLLILRNMLAAPGFAEAIQRVPVGSEPAHTAEVMGDLYPRTAYCDLTALTGSGPDACPVG</sequence>
<accession>A0ABP9T2A8</accession>
<keyword evidence="2" id="KW-0732">Signal</keyword>
<evidence type="ECO:0000256" key="1">
    <source>
        <dbReference type="SAM" id="MobiDB-lite"/>
    </source>
</evidence>
<organism evidence="3 4">
    <name type="scientific">Streptomyces thinghirensis</name>
    <dbReference type="NCBI Taxonomy" id="551547"/>
    <lineage>
        <taxon>Bacteria</taxon>
        <taxon>Bacillati</taxon>
        <taxon>Actinomycetota</taxon>
        <taxon>Actinomycetes</taxon>
        <taxon>Kitasatosporales</taxon>
        <taxon>Streptomycetaceae</taxon>
        <taxon>Streptomyces</taxon>
    </lineage>
</organism>
<evidence type="ECO:0000313" key="3">
    <source>
        <dbReference type="EMBL" id="GAA5206383.1"/>
    </source>
</evidence>
<dbReference type="RefSeq" id="WP_345628262.1">
    <property type="nucleotide sequence ID" value="NZ_BAABJR010000004.1"/>
</dbReference>
<feature type="region of interest" description="Disordered" evidence="1">
    <location>
        <begin position="101"/>
        <end position="159"/>
    </location>
</feature>
<feature type="region of interest" description="Disordered" evidence="1">
    <location>
        <begin position="204"/>
        <end position="230"/>
    </location>
</feature>
<dbReference type="EMBL" id="BAABJR010000004">
    <property type="protein sequence ID" value="GAA5206383.1"/>
    <property type="molecule type" value="Genomic_DNA"/>
</dbReference>
<dbReference type="Proteomes" id="UP001499878">
    <property type="component" value="Unassembled WGS sequence"/>
</dbReference>
<feature type="signal peptide" evidence="2">
    <location>
        <begin position="1"/>
        <end position="23"/>
    </location>
</feature>
<evidence type="ECO:0008006" key="5">
    <source>
        <dbReference type="Google" id="ProtNLM"/>
    </source>
</evidence>
<name>A0ABP9T2A8_9ACTN</name>
<keyword evidence="4" id="KW-1185">Reference proteome</keyword>
<comment type="caution">
    <text evidence="3">The sequence shown here is derived from an EMBL/GenBank/DDBJ whole genome shotgun (WGS) entry which is preliminary data.</text>
</comment>
<feature type="chain" id="PRO_5045355815" description="Secreted protein" evidence="2">
    <location>
        <begin position="24"/>
        <end position="426"/>
    </location>
</feature>